<sequence>RAHQGFGWVGEWANASANEFGENTTPKESNLIRLHTLHYVEKQKIDFHILELLVRLHHLVTYVRYRHNPTRPMPSTRTSSPNKGLHFQSKMLQFISVSQLSEEDRRLLEEVTTRRWIPGISKSENLAGAKKTENMAWHFSNSVGNSPSKWFFTTKLSLDVMDGL</sequence>
<dbReference type="Proteomes" id="UP000236291">
    <property type="component" value="Unassembled WGS sequence"/>
</dbReference>
<dbReference type="EMBL" id="ASHM01053669">
    <property type="protein sequence ID" value="PNX87372.1"/>
    <property type="molecule type" value="Genomic_DNA"/>
</dbReference>
<dbReference type="GO" id="GO:0045927">
    <property type="term" value="P:positive regulation of growth"/>
    <property type="evidence" value="ECO:0007669"/>
    <property type="project" value="InterPro"/>
</dbReference>
<organism evidence="1 2">
    <name type="scientific">Trifolium pratense</name>
    <name type="common">Red clover</name>
    <dbReference type="NCBI Taxonomy" id="57577"/>
    <lineage>
        <taxon>Eukaryota</taxon>
        <taxon>Viridiplantae</taxon>
        <taxon>Streptophyta</taxon>
        <taxon>Embryophyta</taxon>
        <taxon>Tracheophyta</taxon>
        <taxon>Spermatophyta</taxon>
        <taxon>Magnoliopsida</taxon>
        <taxon>eudicotyledons</taxon>
        <taxon>Gunneridae</taxon>
        <taxon>Pentapetalae</taxon>
        <taxon>rosids</taxon>
        <taxon>fabids</taxon>
        <taxon>Fabales</taxon>
        <taxon>Fabaceae</taxon>
        <taxon>Papilionoideae</taxon>
        <taxon>50 kb inversion clade</taxon>
        <taxon>NPAAA clade</taxon>
        <taxon>Hologalegina</taxon>
        <taxon>IRL clade</taxon>
        <taxon>Trifolieae</taxon>
        <taxon>Trifolium</taxon>
    </lineage>
</organism>
<evidence type="ECO:0000313" key="1">
    <source>
        <dbReference type="EMBL" id="PNX87372.1"/>
    </source>
</evidence>
<dbReference type="STRING" id="57577.A0A2K3M9A3"/>
<proteinExistence type="predicted"/>
<reference evidence="1 2" key="1">
    <citation type="journal article" date="2014" name="Am. J. Bot.">
        <title>Genome assembly and annotation for red clover (Trifolium pratense; Fabaceae).</title>
        <authorList>
            <person name="Istvanek J."/>
            <person name="Jaros M."/>
            <person name="Krenek A."/>
            <person name="Repkova J."/>
        </authorList>
    </citation>
    <scope>NUCLEOTIDE SEQUENCE [LARGE SCALE GENOMIC DNA]</scope>
    <source>
        <strain evidence="2">cv. Tatra</strain>
        <tissue evidence="1">Young leaves</tissue>
    </source>
</reference>
<evidence type="ECO:0000313" key="2">
    <source>
        <dbReference type="Proteomes" id="UP000236291"/>
    </source>
</evidence>
<dbReference type="ExpressionAtlas" id="A0A2K3M9A3">
    <property type="expression patterns" value="baseline"/>
</dbReference>
<comment type="caution">
    <text evidence="1">The sequence shown here is derived from an EMBL/GenBank/DDBJ whole genome shotgun (WGS) entry which is preliminary data.</text>
</comment>
<accession>A0A2K3M9A3</accession>
<dbReference type="PANTHER" id="PTHR31730:SF20">
    <property type="entry name" value="DUF668 FAMILY PROTEIN"/>
    <property type="match status" value="1"/>
</dbReference>
<dbReference type="PANTHER" id="PTHR31730">
    <property type="entry name" value="OS01G0873900 PROTEIN"/>
    <property type="match status" value="1"/>
</dbReference>
<name>A0A2K3M9A3_TRIPR</name>
<dbReference type="InterPro" id="IPR045021">
    <property type="entry name" value="PSI1/2/3"/>
</dbReference>
<gene>
    <name evidence="1" type="ORF">L195_g043460</name>
</gene>
<protein>
    <submittedName>
        <fullName evidence="1">Uncharacterized protein</fullName>
    </submittedName>
</protein>
<reference evidence="1 2" key="2">
    <citation type="journal article" date="2017" name="Front. Plant Sci.">
        <title>Gene Classification and Mining of Molecular Markers Useful in Red Clover (Trifolium pratense) Breeding.</title>
        <authorList>
            <person name="Istvanek J."/>
            <person name="Dluhosova J."/>
            <person name="Dluhos P."/>
            <person name="Patkova L."/>
            <person name="Nedelnik J."/>
            <person name="Repkova J."/>
        </authorList>
    </citation>
    <scope>NUCLEOTIDE SEQUENCE [LARGE SCALE GENOMIC DNA]</scope>
    <source>
        <strain evidence="2">cv. Tatra</strain>
        <tissue evidence="1">Young leaves</tissue>
    </source>
</reference>
<dbReference type="AlphaFoldDB" id="A0A2K3M9A3"/>
<feature type="non-terminal residue" evidence="1">
    <location>
        <position position="1"/>
    </location>
</feature>